<evidence type="ECO:0000313" key="2">
    <source>
        <dbReference type="Proteomes" id="UP000276953"/>
    </source>
</evidence>
<gene>
    <name evidence="1" type="ORF">EJ377_16190</name>
</gene>
<accession>A0A432DSF5</accession>
<reference evidence="1 2" key="1">
    <citation type="submission" date="2018-12" db="EMBL/GenBank/DDBJ databases">
        <title>Draft Genome Sequence of Chryseobacterium arthrosphaerae strain ED882-96 Isolated from the Blood of a Patient with Liver Cirrhosis in Taiwan.</title>
        <authorList>
            <person name="Lin J.-N."/>
            <person name="Lai C.-H."/>
            <person name="Yang C.-H."/>
            <person name="Huang Y.-H."/>
        </authorList>
    </citation>
    <scope>NUCLEOTIDE SEQUENCE [LARGE SCALE GENOMIC DNA]</scope>
    <source>
        <strain evidence="1 2">ED882-96</strain>
    </source>
</reference>
<evidence type="ECO:0000313" key="1">
    <source>
        <dbReference type="EMBL" id="RTZ46066.1"/>
    </source>
</evidence>
<protein>
    <recommendedName>
        <fullName evidence="3">Bulb-type lectin domain-containing protein</fullName>
    </recommendedName>
</protein>
<name>A0A432DSF5_9FLAO</name>
<dbReference type="Proteomes" id="UP000276953">
    <property type="component" value="Unassembled WGS sequence"/>
</dbReference>
<evidence type="ECO:0008006" key="3">
    <source>
        <dbReference type="Google" id="ProtNLM"/>
    </source>
</evidence>
<dbReference type="EMBL" id="RYFC01000003">
    <property type="protein sequence ID" value="RTZ46066.1"/>
    <property type="molecule type" value="Genomic_DNA"/>
</dbReference>
<dbReference type="AlphaFoldDB" id="A0A432DSF5"/>
<organism evidence="1 2">
    <name type="scientific">Chryseobacterium arthrosphaerae</name>
    <dbReference type="NCBI Taxonomy" id="651561"/>
    <lineage>
        <taxon>Bacteria</taxon>
        <taxon>Pseudomonadati</taxon>
        <taxon>Bacteroidota</taxon>
        <taxon>Flavobacteriia</taxon>
        <taxon>Flavobacteriales</taxon>
        <taxon>Weeksellaceae</taxon>
        <taxon>Chryseobacterium group</taxon>
        <taxon>Chryseobacterium</taxon>
    </lineage>
</organism>
<comment type="caution">
    <text evidence="1">The sequence shown here is derived from an EMBL/GenBank/DDBJ whole genome shotgun (WGS) entry which is preliminary data.</text>
</comment>
<sequence length="135" mass="14754">MAVGQAGGWANGSADPGFHIQYDESIRDIAVDNNNNTYYLTTVWSQDQNLNGTSVTNYGLRDLFLFSTDCQGNIRWTRTIGGSGLGENAWHIEVDNNGGLYVMATLYSQAEATDPNAVPIHLMIPIPFLLHLCGC</sequence>
<proteinExistence type="predicted"/>